<keyword evidence="2" id="KW-1133">Transmembrane helix</keyword>
<dbReference type="InterPro" id="IPR026272">
    <property type="entry name" value="SdpI"/>
</dbReference>
<feature type="transmembrane region" description="Helical" evidence="2">
    <location>
        <begin position="174"/>
        <end position="197"/>
    </location>
</feature>
<dbReference type="PANTHER" id="PTHR37810">
    <property type="entry name" value="IMMUNITY PROTEIN SDPI"/>
    <property type="match status" value="1"/>
</dbReference>
<organism evidence="4 5">
    <name type="scientific">Bacillus yunxiaonensis</name>
    <dbReference type="NCBI Taxonomy" id="3127665"/>
    <lineage>
        <taxon>Bacteria</taxon>
        <taxon>Bacillati</taxon>
        <taxon>Bacillota</taxon>
        <taxon>Bacilli</taxon>
        <taxon>Bacillales</taxon>
        <taxon>Bacillaceae</taxon>
        <taxon>Bacillus</taxon>
    </lineage>
</organism>
<evidence type="ECO:0000259" key="3">
    <source>
        <dbReference type="Pfam" id="PF07853"/>
    </source>
</evidence>
<comment type="caution">
    <text evidence="4">The sequence shown here is derived from an EMBL/GenBank/DDBJ whole genome shotgun (WGS) entry which is preliminary data.</text>
</comment>
<keyword evidence="5" id="KW-1185">Reference proteome</keyword>
<feature type="transmembrane region" description="Helical" evidence="2">
    <location>
        <begin position="44"/>
        <end position="65"/>
    </location>
</feature>
<comment type="subcellular location">
    <subcellularLocation>
        <location evidence="1">Membrane</location>
    </subcellularLocation>
</comment>
<dbReference type="Pfam" id="PF07853">
    <property type="entry name" value="DUF1648"/>
    <property type="match status" value="1"/>
</dbReference>
<feature type="transmembrane region" description="Helical" evidence="2">
    <location>
        <begin position="7"/>
        <end position="24"/>
    </location>
</feature>
<evidence type="ECO:0000256" key="1">
    <source>
        <dbReference type="PIRNR" id="PIRNR038959"/>
    </source>
</evidence>
<dbReference type="Proteomes" id="UP001367922">
    <property type="component" value="Unassembled WGS sequence"/>
</dbReference>
<feature type="transmembrane region" description="Helical" evidence="2">
    <location>
        <begin position="77"/>
        <end position="100"/>
    </location>
</feature>
<comment type="function">
    <text evidence="1">Immunity protein that provides protection for the cell against the toxic effects of SDP, its own SdpC-derived killing factor, and that functions as a receptor/signal transduction protein as well. Once SDP accumulates in the extracellular milieu, SdpI binds to SDP, causing sequestration of SdpR at the bacterial membrane.</text>
</comment>
<dbReference type="PANTHER" id="PTHR37810:SF5">
    <property type="entry name" value="IMMUNITY PROTEIN SDPI"/>
    <property type="match status" value="1"/>
</dbReference>
<dbReference type="PIRSF" id="PIRSF038959">
    <property type="entry name" value="SdpI"/>
    <property type="match status" value="1"/>
</dbReference>
<evidence type="ECO:0000256" key="2">
    <source>
        <dbReference type="SAM" id="Phobius"/>
    </source>
</evidence>
<keyword evidence="1 2" id="KW-0472">Membrane</keyword>
<dbReference type="EMBL" id="JBAWSV010000001">
    <property type="protein sequence ID" value="MEI4827934.1"/>
    <property type="molecule type" value="Genomic_DNA"/>
</dbReference>
<evidence type="ECO:0000313" key="5">
    <source>
        <dbReference type="Proteomes" id="UP001367922"/>
    </source>
</evidence>
<evidence type="ECO:0000313" key="4">
    <source>
        <dbReference type="EMBL" id="MEI4827934.1"/>
    </source>
</evidence>
<feature type="transmembrane region" description="Helical" evidence="2">
    <location>
        <begin position="149"/>
        <end position="168"/>
    </location>
</feature>
<sequence>MKNKFSVILLCMIITTNIILYFFLPPEVVTKWDFNGNPTSTLTKGTHVTIAILLSCFIAFLFEGLSQMMENARFFKWIGNAVLLFLFFTDMTLSLLALGYNLPHEQLILSATGLLFILIGYFITKVDAKSSTMSYQWNSKMLEKKSQKICGVSIMLTGLCIGISPFVFPSSLIHYALLGTIIIMTVVVTGSTIYLFIKDQKQSSSL</sequence>
<dbReference type="RefSeq" id="WP_336480352.1">
    <property type="nucleotide sequence ID" value="NZ_JBAWSV010000001.1"/>
</dbReference>
<reference evidence="4 5" key="1">
    <citation type="submission" date="2024-01" db="EMBL/GenBank/DDBJ databases">
        <title>Seven novel Bacillus-like species.</title>
        <authorList>
            <person name="Liu G."/>
        </authorList>
    </citation>
    <scope>NUCLEOTIDE SEQUENCE [LARGE SCALE GENOMIC DNA]</scope>
    <source>
        <strain evidence="4 5">FJAT-53711</strain>
    </source>
</reference>
<accession>A0ABU8FPN1</accession>
<name>A0ABU8FPN1_9BACI</name>
<feature type="domain" description="DUF1648" evidence="3">
    <location>
        <begin position="8"/>
        <end position="52"/>
    </location>
</feature>
<protein>
    <recommendedName>
        <fullName evidence="1">Immunity protein SdpI</fullName>
    </recommendedName>
</protein>
<dbReference type="InterPro" id="IPR012867">
    <property type="entry name" value="DUF1648"/>
</dbReference>
<feature type="transmembrane region" description="Helical" evidence="2">
    <location>
        <begin position="106"/>
        <end position="128"/>
    </location>
</feature>
<keyword evidence="2" id="KW-0812">Transmembrane</keyword>
<gene>
    <name evidence="4" type="ORF">WAX78_00395</name>
</gene>
<proteinExistence type="predicted"/>